<sequence>MRIGIGMDVHPLKEDKPLTVGGVVIPSPLGSQG</sequence>
<accession>A0A383D6I3</accession>
<evidence type="ECO:0000259" key="1">
    <source>
        <dbReference type="Pfam" id="PF02542"/>
    </source>
</evidence>
<proteinExistence type="predicted"/>
<reference evidence="2" key="1">
    <citation type="submission" date="2018-05" db="EMBL/GenBank/DDBJ databases">
        <authorList>
            <person name="Lanie J.A."/>
            <person name="Ng W.-L."/>
            <person name="Kazmierczak K.M."/>
            <person name="Andrzejewski T.M."/>
            <person name="Davidsen T.M."/>
            <person name="Wayne K.J."/>
            <person name="Tettelin H."/>
            <person name="Glass J.I."/>
            <person name="Rusch D."/>
            <person name="Podicherti R."/>
            <person name="Tsui H.-C.T."/>
            <person name="Winkler M.E."/>
        </authorList>
    </citation>
    <scope>NUCLEOTIDE SEQUENCE</scope>
</reference>
<dbReference type="InterPro" id="IPR036571">
    <property type="entry name" value="MECDP_synthase_sf"/>
</dbReference>
<dbReference type="GO" id="GO:0016114">
    <property type="term" value="P:terpenoid biosynthetic process"/>
    <property type="evidence" value="ECO:0007669"/>
    <property type="project" value="InterPro"/>
</dbReference>
<dbReference type="EMBL" id="UINC01214620">
    <property type="protein sequence ID" value="SVE39934.1"/>
    <property type="molecule type" value="Genomic_DNA"/>
</dbReference>
<dbReference type="InterPro" id="IPR003526">
    <property type="entry name" value="MECDP_synthase"/>
</dbReference>
<dbReference type="Gene3D" id="3.30.1330.50">
    <property type="entry name" value="2-C-methyl-D-erythritol 2,4-cyclodiphosphate synthase"/>
    <property type="match status" value="1"/>
</dbReference>
<feature type="non-terminal residue" evidence="2">
    <location>
        <position position="33"/>
    </location>
</feature>
<gene>
    <name evidence="2" type="ORF">METZ01_LOCUS492788</name>
</gene>
<dbReference type="AlphaFoldDB" id="A0A383D6I3"/>
<name>A0A383D6I3_9ZZZZ</name>
<feature type="domain" description="2-C-methyl-D-erythritol 2,4-cyclodiphosphate synthase" evidence="1">
    <location>
        <begin position="1"/>
        <end position="32"/>
    </location>
</feature>
<dbReference type="Pfam" id="PF02542">
    <property type="entry name" value="YgbB"/>
    <property type="match status" value="1"/>
</dbReference>
<protein>
    <recommendedName>
        <fullName evidence="1">2-C-methyl-D-erythritol 2,4-cyclodiphosphate synthase domain-containing protein</fullName>
    </recommendedName>
</protein>
<organism evidence="2">
    <name type="scientific">marine metagenome</name>
    <dbReference type="NCBI Taxonomy" id="408172"/>
    <lineage>
        <taxon>unclassified sequences</taxon>
        <taxon>metagenomes</taxon>
        <taxon>ecological metagenomes</taxon>
    </lineage>
</organism>
<evidence type="ECO:0000313" key="2">
    <source>
        <dbReference type="EMBL" id="SVE39934.1"/>
    </source>
</evidence>
<dbReference type="SUPFAM" id="SSF69765">
    <property type="entry name" value="IpsF-like"/>
    <property type="match status" value="1"/>
</dbReference>
<dbReference type="GO" id="GO:0008685">
    <property type="term" value="F:2-C-methyl-D-erythritol 2,4-cyclodiphosphate synthase activity"/>
    <property type="evidence" value="ECO:0007669"/>
    <property type="project" value="InterPro"/>
</dbReference>